<reference evidence="2 3" key="1">
    <citation type="journal article" date="2024" name="G3 (Bethesda)">
        <title>Genome assembly of Hibiscus sabdariffa L. provides insights into metabolisms of medicinal natural products.</title>
        <authorList>
            <person name="Kim T."/>
        </authorList>
    </citation>
    <scope>NUCLEOTIDE SEQUENCE [LARGE SCALE GENOMIC DNA]</scope>
    <source>
        <strain evidence="2">TK-2024</strain>
        <tissue evidence="2">Old leaves</tissue>
    </source>
</reference>
<dbReference type="PANTHER" id="PTHR33673">
    <property type="entry name" value="SUPPRESSOR SRP40-LIKE PROTEIN"/>
    <property type="match status" value="1"/>
</dbReference>
<evidence type="ECO:0000313" key="2">
    <source>
        <dbReference type="EMBL" id="KAK8587818.1"/>
    </source>
</evidence>
<protein>
    <submittedName>
        <fullName evidence="2">Uncharacterized protein</fullName>
    </submittedName>
</protein>
<proteinExistence type="predicted"/>
<keyword evidence="3" id="KW-1185">Reference proteome</keyword>
<accession>A0ABR2FV19</accession>
<sequence>MAEKAMEKPFSSSTLPQNGGLENTPPLKDQKLDENPHDSAKHLPKTYMETVEKPLNSLTQPENGGLENTPPLQDQKLDENPQDSGKYLRKTSTPDRLKVPKAFKYPERYTSPTDSMMSPVTKGLLARNRKAGGSLLLPSINQTRKMETDHRVQVTPLSRQESSVSSSSNQNLGKSEFIEPLTPLNVPSETSNEQSSDDNIPNRIPSAIFSSKPETPNEWSITSNESLFSIHIGSNSCSKEQFLSLYKSGELTKLDEQIIAQGGVMPSLKELEEMAVMEESFGKDYSGAKETLTPGVRTSEAAEYDGHNKDGIEDHRHEKKLPAEVHNLRRSRVSGVSDESTLSFAFPVLNGTEGGGRLSSVKIGLCNQESKTRSVKPPQEPEPEQCTEESKPETPENATSRSWFSCFGCCR</sequence>
<dbReference type="Proteomes" id="UP001472677">
    <property type="component" value="Unassembled WGS sequence"/>
</dbReference>
<organism evidence="2 3">
    <name type="scientific">Hibiscus sabdariffa</name>
    <name type="common">roselle</name>
    <dbReference type="NCBI Taxonomy" id="183260"/>
    <lineage>
        <taxon>Eukaryota</taxon>
        <taxon>Viridiplantae</taxon>
        <taxon>Streptophyta</taxon>
        <taxon>Embryophyta</taxon>
        <taxon>Tracheophyta</taxon>
        <taxon>Spermatophyta</taxon>
        <taxon>Magnoliopsida</taxon>
        <taxon>eudicotyledons</taxon>
        <taxon>Gunneridae</taxon>
        <taxon>Pentapetalae</taxon>
        <taxon>rosids</taxon>
        <taxon>malvids</taxon>
        <taxon>Malvales</taxon>
        <taxon>Malvaceae</taxon>
        <taxon>Malvoideae</taxon>
        <taxon>Hibiscus</taxon>
    </lineage>
</organism>
<feature type="region of interest" description="Disordered" evidence="1">
    <location>
        <begin position="369"/>
        <end position="401"/>
    </location>
</feature>
<gene>
    <name evidence="2" type="ORF">V6N12_022293</name>
</gene>
<feature type="region of interest" description="Disordered" evidence="1">
    <location>
        <begin position="1"/>
        <end position="119"/>
    </location>
</feature>
<feature type="compositionally biased region" description="Basic and acidic residues" evidence="1">
    <location>
        <begin position="28"/>
        <end position="41"/>
    </location>
</feature>
<dbReference type="EMBL" id="JBBPBM010000004">
    <property type="protein sequence ID" value="KAK8587818.1"/>
    <property type="molecule type" value="Genomic_DNA"/>
</dbReference>
<feature type="compositionally biased region" description="Polar residues" evidence="1">
    <location>
        <begin position="185"/>
        <end position="199"/>
    </location>
</feature>
<feature type="region of interest" description="Disordered" evidence="1">
    <location>
        <begin position="145"/>
        <end position="216"/>
    </location>
</feature>
<feature type="compositionally biased region" description="Polar residues" evidence="1">
    <location>
        <begin position="10"/>
        <end position="21"/>
    </location>
</feature>
<name>A0ABR2FV19_9ROSI</name>
<evidence type="ECO:0000256" key="1">
    <source>
        <dbReference type="SAM" id="MobiDB-lite"/>
    </source>
</evidence>
<comment type="caution">
    <text evidence="2">The sequence shown here is derived from an EMBL/GenBank/DDBJ whole genome shotgun (WGS) entry which is preliminary data.</text>
</comment>
<evidence type="ECO:0000313" key="3">
    <source>
        <dbReference type="Proteomes" id="UP001472677"/>
    </source>
</evidence>
<dbReference type="PANTHER" id="PTHR33673:SF36">
    <property type="entry name" value="MYB-LIKE PROTEIN Q"/>
    <property type="match status" value="1"/>
</dbReference>